<feature type="coiled-coil region" evidence="4">
    <location>
        <begin position="293"/>
        <end position="355"/>
    </location>
</feature>
<organism evidence="6 7">
    <name type="scientific">Thelohanellus kitauei</name>
    <name type="common">Myxosporean</name>
    <dbReference type="NCBI Taxonomy" id="669202"/>
    <lineage>
        <taxon>Eukaryota</taxon>
        <taxon>Metazoa</taxon>
        <taxon>Cnidaria</taxon>
        <taxon>Myxozoa</taxon>
        <taxon>Myxosporea</taxon>
        <taxon>Bivalvulida</taxon>
        <taxon>Platysporina</taxon>
        <taxon>Myxobolidae</taxon>
        <taxon>Thelohanellus</taxon>
    </lineage>
</organism>
<keyword evidence="3 4" id="KW-0175">Coiled coil</keyword>
<evidence type="ECO:0000256" key="2">
    <source>
        <dbReference type="ARBA" id="ARBA00018687"/>
    </source>
</evidence>
<feature type="coiled-coil region" evidence="4">
    <location>
        <begin position="564"/>
        <end position="619"/>
    </location>
</feature>
<evidence type="ECO:0000313" key="7">
    <source>
        <dbReference type="Proteomes" id="UP000031668"/>
    </source>
</evidence>
<dbReference type="InterPro" id="IPR027417">
    <property type="entry name" value="P-loop_NTPase"/>
</dbReference>
<evidence type="ECO:0000256" key="4">
    <source>
        <dbReference type="SAM" id="Coils"/>
    </source>
</evidence>
<dbReference type="GO" id="GO:0016887">
    <property type="term" value="F:ATP hydrolysis activity"/>
    <property type="evidence" value="ECO:0007669"/>
    <property type="project" value="InterPro"/>
</dbReference>
<comment type="similarity">
    <text evidence="1">Belongs to the SMC family. SMC5 subfamily.</text>
</comment>
<feature type="domain" description="Rad50/SbcC-type AAA" evidence="5">
    <location>
        <begin position="4"/>
        <end position="238"/>
    </location>
</feature>
<accession>A0A0C2IS68</accession>
<dbReference type="InterPro" id="IPR038729">
    <property type="entry name" value="Rad50/SbcC_AAA"/>
</dbReference>
<name>A0A0C2IS68_THEKT</name>
<dbReference type="GO" id="GO:0005634">
    <property type="term" value="C:nucleus"/>
    <property type="evidence" value="ECO:0007669"/>
    <property type="project" value="TreeGrafter"/>
</dbReference>
<dbReference type="PANTHER" id="PTHR45916">
    <property type="entry name" value="STRUCTURAL MAINTENANCE OF CHROMOSOMES PROTEIN 5"/>
    <property type="match status" value="1"/>
</dbReference>
<feature type="coiled-coil region" evidence="4">
    <location>
        <begin position="172"/>
        <end position="245"/>
    </location>
</feature>
<proteinExistence type="inferred from homology"/>
<evidence type="ECO:0000256" key="1">
    <source>
        <dbReference type="ARBA" id="ARBA00010171"/>
    </source>
</evidence>
<keyword evidence="7" id="KW-1185">Reference proteome</keyword>
<protein>
    <recommendedName>
        <fullName evidence="2">Structural maintenance of chromosomes protein 5</fullName>
    </recommendedName>
</protein>
<dbReference type="SUPFAM" id="SSF52540">
    <property type="entry name" value="P-loop containing nucleoside triphosphate hydrolases"/>
    <property type="match status" value="1"/>
</dbReference>
<evidence type="ECO:0000313" key="6">
    <source>
        <dbReference type="EMBL" id="KII68299.1"/>
    </source>
</evidence>
<evidence type="ECO:0000259" key="5">
    <source>
        <dbReference type="Pfam" id="PF13476"/>
    </source>
</evidence>
<dbReference type="PANTHER" id="PTHR45916:SF1">
    <property type="entry name" value="STRUCTURAL MAINTENANCE OF CHROMOSOMES PROTEIN 5"/>
    <property type="match status" value="1"/>
</dbReference>
<dbReference type="Pfam" id="PF13476">
    <property type="entry name" value="AAA_23"/>
    <property type="match status" value="1"/>
</dbReference>
<feature type="coiled-coil region" evidence="4">
    <location>
        <begin position="700"/>
        <end position="738"/>
    </location>
</feature>
<dbReference type="OrthoDB" id="10254973at2759"/>
<dbReference type="Proteomes" id="UP000031668">
    <property type="component" value="Unassembled WGS sequence"/>
</dbReference>
<reference evidence="6 7" key="1">
    <citation type="journal article" date="2014" name="Genome Biol. Evol.">
        <title>The genome of the myxosporean Thelohanellus kitauei shows adaptations to nutrient acquisition within its fish host.</title>
        <authorList>
            <person name="Yang Y."/>
            <person name="Xiong J."/>
            <person name="Zhou Z."/>
            <person name="Huo F."/>
            <person name="Miao W."/>
            <person name="Ran C."/>
            <person name="Liu Y."/>
            <person name="Zhang J."/>
            <person name="Feng J."/>
            <person name="Wang M."/>
            <person name="Wang M."/>
            <person name="Wang L."/>
            <person name="Yao B."/>
        </authorList>
    </citation>
    <scope>NUCLEOTIDE SEQUENCE [LARGE SCALE GENOMIC DNA]</scope>
    <source>
        <strain evidence="6">Wuqing</strain>
    </source>
</reference>
<comment type="caution">
    <text evidence="6">The sequence shown here is derived from an EMBL/GenBank/DDBJ whole genome shotgun (WGS) entry which is preliminary data.</text>
</comment>
<evidence type="ECO:0000256" key="3">
    <source>
        <dbReference type="ARBA" id="ARBA00023054"/>
    </source>
</evidence>
<dbReference type="Gene3D" id="3.40.50.300">
    <property type="entry name" value="P-loop containing nucleotide triphosphate hydrolases"/>
    <property type="match status" value="1"/>
</dbReference>
<gene>
    <name evidence="6" type="ORF">RF11_06741</name>
</gene>
<dbReference type="GO" id="GO:0000724">
    <property type="term" value="P:double-strand break repair via homologous recombination"/>
    <property type="evidence" value="ECO:0007669"/>
    <property type="project" value="TreeGrafter"/>
</dbReference>
<sequence length="789" mass="92202">MALFRTYSECTLNFNPGLNIIYGANGTGKSSILAAILLGFGGKLRELSRSKDILDYVKYGENVAKIIITILDGDSEINVQRTISKIGSNKTIWHINGALKHEKDVVQIRKKLHIDLDNLCNFLPQDRVNDFFRMNPQQLLLTLEETIDDNLKNVHCQLINISKTKSDKQVALQNGLKDRENLERKFELVSEEIKRYENWKANQQQIKLLELKLLWMKYEEGRLEVNKLKDKYKEAETKYKEIRQSFIPSQSETEKKKEQISIFRINFNKNKLEINNQGVILDQHKNKIDKILTETYRLNIDSLKCEYKDFEKRFKEKAPRLEEIEAEIQEKMQQARTIQEENSNHSLQIEKLQHTHRENKQRFILDSEKRSRVVDLIRRKSADTYKAMQWIKDNRNVFNSTFYDPLITQINLFATKDAKYLQNHVARRDLYAFLSDNSNDIHTFLSNLREKMGYKTSCLLTSKSSLDNPSPDTNMFRNYPFRCFLKDIFECPDVPLAFLYDSYNVHRIPIFNDMTSSQIETLTKTPGIFNFFTTTDKYTVKISRYSKQPSVSNFVMICLTQKNINALKDEQNTLEREMERISSMISERNERISSINKTIQELREEKKIINNNKSRMQVIQSQINSKNMEIKNMTASVEQYKVQKSQYNQSRQKQSQLLKDGLKKTMQAMRKINSLSKDLFSGHLTLSISTVFFNQLNDQLKGVHSLLASEKDQMDALKEEINNKMKENKVLLERAKAMSGISGDTKCSNKIIQELNELPNEANKIHEKITELEILNSNSYCFDPDVDSL</sequence>
<dbReference type="GO" id="GO:0003697">
    <property type="term" value="F:single-stranded DNA binding"/>
    <property type="evidence" value="ECO:0007669"/>
    <property type="project" value="TreeGrafter"/>
</dbReference>
<dbReference type="OMA" id="RFWTSQP"/>
<dbReference type="AlphaFoldDB" id="A0A0C2IS68"/>
<dbReference type="GO" id="GO:0030915">
    <property type="term" value="C:Smc5-Smc6 complex"/>
    <property type="evidence" value="ECO:0007669"/>
    <property type="project" value="TreeGrafter"/>
</dbReference>
<dbReference type="EMBL" id="JWZT01002870">
    <property type="protein sequence ID" value="KII68299.1"/>
    <property type="molecule type" value="Genomic_DNA"/>
</dbReference>